<dbReference type="OrthoDB" id="8421775at2"/>
<dbReference type="RefSeq" id="WP_062374697.1">
    <property type="nucleotide sequence ID" value="NZ_LNCD01000137.1"/>
</dbReference>
<protein>
    <submittedName>
        <fullName evidence="1">Uncharacterized protein</fullName>
    </submittedName>
</protein>
<reference evidence="1 2" key="1">
    <citation type="submission" date="2015-11" db="EMBL/GenBank/DDBJ databases">
        <title>Draft Genome Sequence of the Strain BR 10423 (Rhizobium sp.) isolated from nodules of Mimosa pudica.</title>
        <authorList>
            <person name="Barauna A.C."/>
            <person name="Zilli J.E."/>
            <person name="Simoes-Araujo J.L."/>
            <person name="Reis V.M."/>
            <person name="James E.K."/>
            <person name="Reis F.B.Jr."/>
            <person name="Rouws L.F."/>
            <person name="Passos S.R."/>
            <person name="Gois S.R."/>
        </authorList>
    </citation>
    <scope>NUCLEOTIDE SEQUENCE [LARGE SCALE GENOMIC DNA]</scope>
    <source>
        <strain evidence="1 2">BR10423</strain>
    </source>
</reference>
<proteinExistence type="predicted"/>
<accession>A0A109J4D2</accession>
<comment type="caution">
    <text evidence="1">The sequence shown here is derived from an EMBL/GenBank/DDBJ whole genome shotgun (WGS) entry which is preliminary data.</text>
</comment>
<dbReference type="Proteomes" id="UP000068164">
    <property type="component" value="Unassembled WGS sequence"/>
</dbReference>
<gene>
    <name evidence="1" type="ORF">AS026_21035</name>
</gene>
<sequence>MTELIQALSRLAGNRHSDGTSSIVSQEDRTIIINGCYDLMIAARQTPVQRVVPADLTNEQKEVTLLRIIDAMGGKTDVSDSSWAWINWFSSDEVHDRHSDTYNRCIEKGWLDYSHDGDFDTSTAWLTKEGRTVLAAVEVDG</sequence>
<evidence type="ECO:0000313" key="1">
    <source>
        <dbReference type="EMBL" id="KWV42098.1"/>
    </source>
</evidence>
<evidence type="ECO:0000313" key="2">
    <source>
        <dbReference type="Proteomes" id="UP000068164"/>
    </source>
</evidence>
<keyword evidence="2" id="KW-1185">Reference proteome</keyword>
<dbReference type="AlphaFoldDB" id="A0A109J4D2"/>
<name>A0A109J4D2_9HYPH</name>
<organism evidence="1 2">
    <name type="scientific">Rhizobium altiplani</name>
    <dbReference type="NCBI Taxonomy" id="1864509"/>
    <lineage>
        <taxon>Bacteria</taxon>
        <taxon>Pseudomonadati</taxon>
        <taxon>Pseudomonadota</taxon>
        <taxon>Alphaproteobacteria</taxon>
        <taxon>Hyphomicrobiales</taxon>
        <taxon>Rhizobiaceae</taxon>
        <taxon>Rhizobium/Agrobacterium group</taxon>
        <taxon>Rhizobium</taxon>
    </lineage>
</organism>
<dbReference type="EMBL" id="LNCD01000137">
    <property type="protein sequence ID" value="KWV42098.1"/>
    <property type="molecule type" value="Genomic_DNA"/>
</dbReference>